<dbReference type="PANTHER" id="PTHR22990:SF20">
    <property type="entry name" value="F-BOX ONLY PROTEIN 11"/>
    <property type="match status" value="1"/>
</dbReference>
<dbReference type="InterPro" id="IPR003126">
    <property type="entry name" value="Znf_UBR"/>
</dbReference>
<organism evidence="11 12">
    <name type="scientific">Amphimedon queenslandica</name>
    <name type="common">Sponge</name>
    <dbReference type="NCBI Taxonomy" id="400682"/>
    <lineage>
        <taxon>Eukaryota</taxon>
        <taxon>Metazoa</taxon>
        <taxon>Porifera</taxon>
        <taxon>Demospongiae</taxon>
        <taxon>Heteroscleromorpha</taxon>
        <taxon>Haplosclerida</taxon>
        <taxon>Niphatidae</taxon>
        <taxon>Amphimedon</taxon>
    </lineage>
</organism>
<dbReference type="GO" id="GO:0042981">
    <property type="term" value="P:regulation of apoptotic process"/>
    <property type="evidence" value="ECO:0007669"/>
    <property type="project" value="TreeGrafter"/>
</dbReference>
<dbReference type="InterPro" id="IPR039448">
    <property type="entry name" value="Beta_helix"/>
</dbReference>
<dbReference type="Proteomes" id="UP000007879">
    <property type="component" value="Unassembled WGS sequence"/>
</dbReference>
<evidence type="ECO:0000256" key="1">
    <source>
        <dbReference type="ARBA" id="ARBA00004906"/>
    </source>
</evidence>
<keyword evidence="5" id="KW-0833">Ubl conjugation pathway</keyword>
<dbReference type="SUPFAM" id="SSF81383">
    <property type="entry name" value="F-box domain"/>
    <property type="match status" value="1"/>
</dbReference>
<keyword evidence="12" id="KW-1185">Reference proteome</keyword>
<evidence type="ECO:0000256" key="6">
    <source>
        <dbReference type="ARBA" id="ARBA00022833"/>
    </source>
</evidence>
<keyword evidence="4" id="KW-0863">Zinc-finger</keyword>
<dbReference type="AlphaFoldDB" id="A0AAN0JGX0"/>
<dbReference type="InterPro" id="IPR006626">
    <property type="entry name" value="PbH1"/>
</dbReference>
<feature type="zinc finger region" description="UBR-type" evidence="7">
    <location>
        <begin position="716"/>
        <end position="785"/>
    </location>
</feature>
<dbReference type="InterPro" id="IPR047504">
    <property type="entry name" value="FBXO11_UBR-box"/>
</dbReference>
<dbReference type="GeneID" id="100634824"/>
<dbReference type="GO" id="GO:0008270">
    <property type="term" value="F:zinc ion binding"/>
    <property type="evidence" value="ECO:0007669"/>
    <property type="project" value="UniProtKB-KW"/>
</dbReference>
<dbReference type="SMART" id="SM00722">
    <property type="entry name" value="CASH"/>
    <property type="match status" value="3"/>
</dbReference>
<feature type="domain" description="F-box" evidence="9">
    <location>
        <begin position="48"/>
        <end position="94"/>
    </location>
</feature>
<dbReference type="InterPro" id="IPR006633">
    <property type="entry name" value="Carb-bd_sugar_hydrolysis-dom"/>
</dbReference>
<dbReference type="SMART" id="SM00396">
    <property type="entry name" value="ZnF_UBR1"/>
    <property type="match status" value="1"/>
</dbReference>
<dbReference type="InterPro" id="IPR012334">
    <property type="entry name" value="Pectin_lyas_fold"/>
</dbReference>
<protein>
    <recommendedName>
        <fullName evidence="13">F-box domain-containing protein</fullName>
    </recommendedName>
</protein>
<evidence type="ECO:0000256" key="4">
    <source>
        <dbReference type="ARBA" id="ARBA00022771"/>
    </source>
</evidence>
<keyword evidence="3" id="KW-0677">Repeat</keyword>
<feature type="compositionally biased region" description="Low complexity" evidence="8">
    <location>
        <begin position="814"/>
        <end position="830"/>
    </location>
</feature>
<dbReference type="SMART" id="SM00710">
    <property type="entry name" value="PbH1"/>
    <property type="match status" value="19"/>
</dbReference>
<dbReference type="RefSeq" id="XP_019856280.1">
    <property type="nucleotide sequence ID" value="XM_020000721.1"/>
</dbReference>
<dbReference type="Gene3D" id="1.20.1280.50">
    <property type="match status" value="1"/>
</dbReference>
<accession>A0AAN0JGX0</accession>
<dbReference type="Pfam" id="PF12937">
    <property type="entry name" value="F-box-like"/>
    <property type="match status" value="1"/>
</dbReference>
<dbReference type="PROSITE" id="PS51157">
    <property type="entry name" value="ZF_UBR"/>
    <property type="match status" value="1"/>
</dbReference>
<evidence type="ECO:0000256" key="5">
    <source>
        <dbReference type="ARBA" id="ARBA00022786"/>
    </source>
</evidence>
<name>A0AAN0JGX0_AMPQE</name>
<proteinExistence type="predicted"/>
<dbReference type="NCBIfam" id="TIGR03804">
    <property type="entry name" value="para_beta_helix"/>
    <property type="match status" value="7"/>
</dbReference>
<dbReference type="KEGG" id="aqu:100634824"/>
<dbReference type="PANTHER" id="PTHR22990">
    <property type="entry name" value="F-BOX ONLY PROTEIN"/>
    <property type="match status" value="1"/>
</dbReference>
<evidence type="ECO:0008006" key="13">
    <source>
        <dbReference type="Google" id="ProtNLM"/>
    </source>
</evidence>
<feature type="region of interest" description="Disordered" evidence="8">
    <location>
        <begin position="1"/>
        <end position="38"/>
    </location>
</feature>
<dbReference type="PROSITE" id="PS50181">
    <property type="entry name" value="FBOX"/>
    <property type="match status" value="1"/>
</dbReference>
<dbReference type="InterPro" id="IPR022441">
    <property type="entry name" value="Para_beta_helix_rpt-2"/>
</dbReference>
<evidence type="ECO:0000256" key="2">
    <source>
        <dbReference type="ARBA" id="ARBA00022723"/>
    </source>
</evidence>
<dbReference type="SUPFAM" id="SSF51126">
    <property type="entry name" value="Pectin lyase-like"/>
    <property type="match status" value="3"/>
</dbReference>
<evidence type="ECO:0000256" key="8">
    <source>
        <dbReference type="SAM" id="MobiDB-lite"/>
    </source>
</evidence>
<keyword evidence="2" id="KW-0479">Metal-binding</keyword>
<evidence type="ECO:0000256" key="3">
    <source>
        <dbReference type="ARBA" id="ARBA00022737"/>
    </source>
</evidence>
<dbReference type="Pfam" id="PF02207">
    <property type="entry name" value="zf-UBR"/>
    <property type="match status" value="1"/>
</dbReference>
<dbReference type="Pfam" id="PF13229">
    <property type="entry name" value="Beta_helix"/>
    <property type="match status" value="2"/>
</dbReference>
<evidence type="ECO:0000313" key="12">
    <source>
        <dbReference type="Proteomes" id="UP000007879"/>
    </source>
</evidence>
<evidence type="ECO:0000259" key="10">
    <source>
        <dbReference type="PROSITE" id="PS51157"/>
    </source>
</evidence>
<reference evidence="11" key="2">
    <citation type="submission" date="2024-06" db="UniProtKB">
        <authorList>
            <consortium name="EnsemblMetazoa"/>
        </authorList>
    </citation>
    <scope>IDENTIFICATION</scope>
</reference>
<evidence type="ECO:0000256" key="7">
    <source>
        <dbReference type="PROSITE-ProRule" id="PRU00508"/>
    </source>
</evidence>
<feature type="domain" description="UBR-type" evidence="10">
    <location>
        <begin position="716"/>
        <end position="785"/>
    </location>
</feature>
<dbReference type="CDD" id="cd19676">
    <property type="entry name" value="UBR-box_UBR6_FBXO11"/>
    <property type="match status" value="1"/>
</dbReference>
<dbReference type="EnsemblMetazoa" id="XM_020000721.1">
    <property type="protein sequence ID" value="XP_019856280.1"/>
    <property type="gene ID" value="LOC100634824"/>
</dbReference>
<keyword evidence="6" id="KW-0862">Zinc</keyword>
<sequence>MAEGFKLGSKRNRQRFQSTSLEMMPRRKRKPDTTSVNEQTVPSTAVHSYFHERLPSEVLQYIFSFLRERDLVSISQTCRRFNQIASTEKLWKDLFQRVYEMESPFVPPSPENCHCPSMHVEDGLSWKTNFSMMYGCSHVYPKLASLPPTHPLRAEAPAVKYYSTVTEAVEDAPPCGRILVHPGVYNESFVLDRPLSLIGAGPERVLLVSTTQTVIEVTPHVKHVQVSNMEIKFDAPDDTPNLRQYCIDIPHGSQPILHNCHFTNTSFCGSCIYAHGDDAYPLVTNCTVANANNVGIFVDDHAKGRFEDNDIHNNKLAGVWIKNFASPIFTRNVVHHGRDVGFFIFQDGRGVLDSNDIHSNRIAGIEIKNEANPIIRRCSIHHGSTGGVYVHDRGRGQFIENRIFANTYAGVWITSESNPTLKDNEIFSGLQGGVYFFGGGRGILENNDIHSNTLAGVQIRTGSDPIIKNNQIHHGLHGGIYVHDNGRGLIEGNEIHSNALAGVWITTGSQPTLRHNRIHSGKQVGIYFYDNGRGVLEENDIYNHSFSGIQIRTGSNPTIRKNKIFGGKNGGVLIYNSGEGVLEENDIYGNALAGVWIKTDSNPILRRNNIYNGKEGGVCIFNNGRGVLEDNDIFNNKLTGVLISSNSQPVLSHNRIFGGKAAGIEVTNGGGGVIKDNEVFDNDYDGICLATGVSPILQGNTEYNNRQTLDDAVQRGKCLYSISGDNSFPMHDFYRCLTCSQNESGVICISCIKQCHKDHNVQFVRHDRFFCDCGAGALKCDCNLTGYKAFSSPKVNGLGSTGPAAIQTVQVQQHQGESSSSQQQQIQQPSLAPHAHQIIDTSTS</sequence>
<dbReference type="InterPro" id="IPR001810">
    <property type="entry name" value="F-box_dom"/>
</dbReference>
<dbReference type="SMART" id="SM00256">
    <property type="entry name" value="FBOX"/>
    <property type="match status" value="1"/>
</dbReference>
<dbReference type="FunFam" id="2.160.20.10:FF:000175">
    <property type="entry name" value="Zinc finger protein"/>
    <property type="match status" value="1"/>
</dbReference>
<dbReference type="InterPro" id="IPR011050">
    <property type="entry name" value="Pectin_lyase_fold/virulence"/>
</dbReference>
<evidence type="ECO:0000259" key="9">
    <source>
        <dbReference type="PROSITE" id="PS50181"/>
    </source>
</evidence>
<dbReference type="GO" id="GO:0006511">
    <property type="term" value="P:ubiquitin-dependent protein catabolic process"/>
    <property type="evidence" value="ECO:0007669"/>
    <property type="project" value="TreeGrafter"/>
</dbReference>
<reference evidence="12" key="1">
    <citation type="journal article" date="2010" name="Nature">
        <title>The Amphimedon queenslandica genome and the evolution of animal complexity.</title>
        <authorList>
            <person name="Srivastava M."/>
            <person name="Simakov O."/>
            <person name="Chapman J."/>
            <person name="Fahey B."/>
            <person name="Gauthier M.E."/>
            <person name="Mitros T."/>
            <person name="Richards G.S."/>
            <person name="Conaco C."/>
            <person name="Dacre M."/>
            <person name="Hellsten U."/>
            <person name="Larroux C."/>
            <person name="Putnam N.H."/>
            <person name="Stanke M."/>
            <person name="Adamska M."/>
            <person name="Darling A."/>
            <person name="Degnan S.M."/>
            <person name="Oakley T.H."/>
            <person name="Plachetzki D.C."/>
            <person name="Zhai Y."/>
            <person name="Adamski M."/>
            <person name="Calcino A."/>
            <person name="Cummins S.F."/>
            <person name="Goodstein D.M."/>
            <person name="Harris C."/>
            <person name="Jackson D.J."/>
            <person name="Leys S.P."/>
            <person name="Shu S."/>
            <person name="Woodcroft B.J."/>
            <person name="Vervoort M."/>
            <person name="Kosik K.S."/>
            <person name="Manning G."/>
            <person name="Degnan B.M."/>
            <person name="Rokhsar D.S."/>
        </authorList>
    </citation>
    <scope>NUCLEOTIDE SEQUENCE [LARGE SCALE GENOMIC DNA]</scope>
</reference>
<feature type="region of interest" description="Disordered" evidence="8">
    <location>
        <begin position="814"/>
        <end position="844"/>
    </location>
</feature>
<comment type="pathway">
    <text evidence="1">Protein modification; protein ubiquitination.</text>
</comment>
<evidence type="ECO:0000313" key="11">
    <source>
        <dbReference type="EnsemblMetazoa" id="XP_019856280.1"/>
    </source>
</evidence>
<dbReference type="InterPro" id="IPR036047">
    <property type="entry name" value="F-box-like_dom_sf"/>
</dbReference>
<dbReference type="Gene3D" id="2.160.20.10">
    <property type="entry name" value="Single-stranded right-handed beta-helix, Pectin lyase-like"/>
    <property type="match status" value="3"/>
</dbReference>
<dbReference type="InterPro" id="IPR051550">
    <property type="entry name" value="SCF-Subunits/Alg-Epimerases"/>
</dbReference>